<name>A0ABW4VAN6_9MICO</name>
<feature type="transmembrane region" description="Helical" evidence="9">
    <location>
        <begin position="294"/>
        <end position="316"/>
    </location>
</feature>
<dbReference type="Pfam" id="PF00528">
    <property type="entry name" value="BPD_transp_1"/>
    <property type="match status" value="1"/>
</dbReference>
<comment type="similarity">
    <text evidence="2 10">Belongs to the binding-protein-dependent transport system permease family. CysTW subfamily.</text>
</comment>
<evidence type="ECO:0000256" key="7">
    <source>
        <dbReference type="ARBA" id="ARBA00022989"/>
    </source>
</evidence>
<dbReference type="NCBIfam" id="TIGR02138">
    <property type="entry name" value="phosphate_pstC"/>
    <property type="match status" value="1"/>
</dbReference>
<dbReference type="PANTHER" id="PTHR30425:SF1">
    <property type="entry name" value="PHOSPHATE TRANSPORT SYSTEM PERMEASE PROTEIN PSTC"/>
    <property type="match status" value="1"/>
</dbReference>
<evidence type="ECO:0000256" key="9">
    <source>
        <dbReference type="RuleBase" id="RU363032"/>
    </source>
</evidence>
<feature type="transmembrane region" description="Helical" evidence="9">
    <location>
        <begin position="177"/>
        <end position="199"/>
    </location>
</feature>
<dbReference type="SUPFAM" id="SSF161098">
    <property type="entry name" value="MetI-like"/>
    <property type="match status" value="1"/>
</dbReference>
<gene>
    <name evidence="13" type="primary">pstC</name>
    <name evidence="13" type="ORF">ACFSL2_19965</name>
</gene>
<feature type="transmembrane region" description="Helical" evidence="9">
    <location>
        <begin position="126"/>
        <end position="157"/>
    </location>
</feature>
<keyword evidence="8 9" id="KW-0472">Membrane</keyword>
<feature type="transmembrane region" description="Helical" evidence="9">
    <location>
        <begin position="253"/>
        <end position="274"/>
    </location>
</feature>
<dbReference type="PROSITE" id="PS50928">
    <property type="entry name" value="ABC_TM1"/>
    <property type="match status" value="1"/>
</dbReference>
<evidence type="ECO:0000256" key="1">
    <source>
        <dbReference type="ARBA" id="ARBA00004651"/>
    </source>
</evidence>
<keyword evidence="14" id="KW-1185">Reference proteome</keyword>
<dbReference type="RefSeq" id="WP_377199508.1">
    <property type="nucleotide sequence ID" value="NZ_JBHUHF010000001.1"/>
</dbReference>
<feature type="transmembrane region" description="Helical" evidence="9">
    <location>
        <begin position="33"/>
        <end position="61"/>
    </location>
</feature>
<dbReference type="Gene3D" id="1.10.3720.10">
    <property type="entry name" value="MetI-like"/>
    <property type="match status" value="1"/>
</dbReference>
<sequence length="330" mass="34948">MTTTDSPPAPVAPVRRRRSSGDTERGFSRTFRWIATGAGALILATLAAVALFLIVRAWPAMTAGSDALAEAVPRYPDDTSFIAYVGPLVFGTLLAAVLALLIATPIAMGVALFISHYAPRRLAQALGYLVDLLAAIPSVVYGLWGFTVLAPVAAPVWTWLNDWFGWFPLFAGDVSPTARTMATVAVVLAVMILPIITAVSREVFLQTPKLHEEAALALGATRWEMVRTAVLPFGQSGVISAAMLGLGRALGETMAVLMILSPGFLYSFKIFQAAQQQTIAAYIALDFPEASGLAVNALIATGLALFVITLAVNMAARAIVARRKDFSGAN</sequence>
<feature type="domain" description="ABC transmembrane type-1" evidence="12">
    <location>
        <begin position="89"/>
        <end position="316"/>
    </location>
</feature>
<dbReference type="InterPro" id="IPR035906">
    <property type="entry name" value="MetI-like_sf"/>
</dbReference>
<dbReference type="Proteomes" id="UP001597338">
    <property type="component" value="Unassembled WGS sequence"/>
</dbReference>
<keyword evidence="5 10" id="KW-0592">Phosphate transport</keyword>
<dbReference type="InterPro" id="IPR000515">
    <property type="entry name" value="MetI-like"/>
</dbReference>
<evidence type="ECO:0000256" key="2">
    <source>
        <dbReference type="ARBA" id="ARBA00007069"/>
    </source>
</evidence>
<dbReference type="PANTHER" id="PTHR30425">
    <property type="entry name" value="PHOSPHATE TRANSPORT SYSTEM PERMEASE PROTEIN PST"/>
    <property type="match status" value="1"/>
</dbReference>
<evidence type="ECO:0000256" key="6">
    <source>
        <dbReference type="ARBA" id="ARBA00022692"/>
    </source>
</evidence>
<dbReference type="InterPro" id="IPR011864">
    <property type="entry name" value="Phosphate_PstC"/>
</dbReference>
<evidence type="ECO:0000313" key="13">
    <source>
        <dbReference type="EMBL" id="MFD2027786.1"/>
    </source>
</evidence>
<comment type="caution">
    <text evidence="13">The sequence shown here is derived from an EMBL/GenBank/DDBJ whole genome shotgun (WGS) entry which is preliminary data.</text>
</comment>
<evidence type="ECO:0000256" key="5">
    <source>
        <dbReference type="ARBA" id="ARBA00022592"/>
    </source>
</evidence>
<evidence type="ECO:0000256" key="10">
    <source>
        <dbReference type="RuleBase" id="RU363054"/>
    </source>
</evidence>
<proteinExistence type="inferred from homology"/>
<accession>A0ABW4VAN6</accession>
<organism evidence="13 14">
    <name type="scientific">Promicromonospora aerolata</name>
    <dbReference type="NCBI Taxonomy" id="195749"/>
    <lineage>
        <taxon>Bacteria</taxon>
        <taxon>Bacillati</taxon>
        <taxon>Actinomycetota</taxon>
        <taxon>Actinomycetes</taxon>
        <taxon>Micrococcales</taxon>
        <taxon>Promicromonosporaceae</taxon>
        <taxon>Promicromonospora</taxon>
    </lineage>
</organism>
<evidence type="ECO:0000313" key="14">
    <source>
        <dbReference type="Proteomes" id="UP001597338"/>
    </source>
</evidence>
<protein>
    <recommendedName>
        <fullName evidence="10">Phosphate transport system permease protein</fullName>
    </recommendedName>
</protein>
<keyword evidence="7 9" id="KW-1133">Transmembrane helix</keyword>
<dbReference type="InterPro" id="IPR051124">
    <property type="entry name" value="Phosphate_Transport_Permease"/>
</dbReference>
<comment type="subcellular location">
    <subcellularLocation>
        <location evidence="1 9">Cell membrane</location>
        <topology evidence="1 9">Multi-pass membrane protein</topology>
    </subcellularLocation>
</comment>
<evidence type="ECO:0000256" key="3">
    <source>
        <dbReference type="ARBA" id="ARBA00022448"/>
    </source>
</evidence>
<reference evidence="14" key="1">
    <citation type="journal article" date="2019" name="Int. J. Syst. Evol. Microbiol.">
        <title>The Global Catalogue of Microorganisms (GCM) 10K type strain sequencing project: providing services to taxonomists for standard genome sequencing and annotation.</title>
        <authorList>
            <consortium name="The Broad Institute Genomics Platform"/>
            <consortium name="The Broad Institute Genome Sequencing Center for Infectious Disease"/>
            <person name="Wu L."/>
            <person name="Ma J."/>
        </authorList>
    </citation>
    <scope>NUCLEOTIDE SEQUENCE [LARGE SCALE GENOMIC DNA]</scope>
    <source>
        <strain evidence="14">CCM 7043</strain>
    </source>
</reference>
<dbReference type="EMBL" id="JBHUHF010000001">
    <property type="protein sequence ID" value="MFD2027786.1"/>
    <property type="molecule type" value="Genomic_DNA"/>
</dbReference>
<evidence type="ECO:0000259" key="12">
    <source>
        <dbReference type="PROSITE" id="PS50928"/>
    </source>
</evidence>
<evidence type="ECO:0000256" key="8">
    <source>
        <dbReference type="ARBA" id="ARBA00023136"/>
    </source>
</evidence>
<evidence type="ECO:0000256" key="11">
    <source>
        <dbReference type="SAM" id="MobiDB-lite"/>
    </source>
</evidence>
<keyword evidence="3 9" id="KW-0813">Transport</keyword>
<comment type="function">
    <text evidence="10">Part of the binding-protein-dependent transport system for phosphate; probably responsible for the translocation of the substrate across the membrane.</text>
</comment>
<feature type="region of interest" description="Disordered" evidence="11">
    <location>
        <begin position="1"/>
        <end position="23"/>
    </location>
</feature>
<evidence type="ECO:0000256" key="4">
    <source>
        <dbReference type="ARBA" id="ARBA00022475"/>
    </source>
</evidence>
<keyword evidence="4 10" id="KW-1003">Cell membrane</keyword>
<keyword evidence="6 9" id="KW-0812">Transmembrane</keyword>
<dbReference type="CDD" id="cd06261">
    <property type="entry name" value="TM_PBP2"/>
    <property type="match status" value="1"/>
</dbReference>
<feature type="transmembrane region" description="Helical" evidence="9">
    <location>
        <begin position="81"/>
        <end position="114"/>
    </location>
</feature>